<feature type="binding site" evidence="7">
    <location>
        <begin position="103"/>
        <end position="104"/>
    </location>
    <ligand>
        <name>pyridoxal 5'-phosphate</name>
        <dbReference type="ChEBI" id="CHEBI:597326"/>
    </ligand>
</feature>
<dbReference type="SUPFAM" id="SSF53383">
    <property type="entry name" value="PLP-dependent transferases"/>
    <property type="match status" value="1"/>
</dbReference>
<feature type="modified residue" description="N6-(pyridoxal phosphate)lysine" evidence="7">
    <location>
        <position position="250"/>
    </location>
</feature>
<feature type="binding site" evidence="7">
    <location>
        <begin position="221"/>
        <end position="224"/>
    </location>
    <ligand>
        <name>pyridoxal 5'-phosphate</name>
        <dbReference type="ChEBI" id="CHEBI:597326"/>
    </ligand>
</feature>
<dbReference type="Gene3D" id="3.90.1150.10">
    <property type="entry name" value="Aspartate Aminotransferase, domain 1"/>
    <property type="match status" value="1"/>
</dbReference>
<dbReference type="AlphaFoldDB" id="A0A2N7PJN2"/>
<dbReference type="NCBIfam" id="NF002325">
    <property type="entry name" value="PRK01278.1"/>
    <property type="match status" value="1"/>
</dbReference>
<reference evidence="8 9" key="1">
    <citation type="submission" date="2018-01" db="EMBL/GenBank/DDBJ databases">
        <title>Metagenomic assembled genomes from two thermal pools in the Uzon Caldera, Kamchatka, Russia.</title>
        <authorList>
            <person name="Wilkins L."/>
            <person name="Ettinger C."/>
        </authorList>
    </citation>
    <scope>NUCLEOTIDE SEQUENCE [LARGE SCALE GENOMIC DNA]</scope>
    <source>
        <strain evidence="8">ZAV-15</strain>
    </source>
</reference>
<dbReference type="PANTHER" id="PTHR11986:SF79">
    <property type="entry name" value="ACETYLORNITHINE AMINOTRANSFERASE, MITOCHONDRIAL"/>
    <property type="match status" value="1"/>
</dbReference>
<dbReference type="InterPro" id="IPR005814">
    <property type="entry name" value="Aminotrans_3"/>
</dbReference>
<dbReference type="FunFam" id="3.40.640.10:FF:000004">
    <property type="entry name" value="Acetylornithine aminotransferase"/>
    <property type="match status" value="1"/>
</dbReference>
<comment type="miscellaneous">
    <text evidence="7">May also have succinyldiaminopimelate aminotransferase activity, thus carrying out the corresponding step in lysine biosynthesis.</text>
</comment>
<proteinExistence type="inferred from homology"/>
<protein>
    <recommendedName>
        <fullName evidence="7">Acetylornithine aminotransferase</fullName>
        <shortName evidence="7">ACOAT</shortName>
        <ecNumber evidence="7">2.6.1.11</ecNumber>
    </recommendedName>
</protein>
<evidence type="ECO:0000256" key="5">
    <source>
        <dbReference type="ARBA" id="ARBA00023317"/>
    </source>
</evidence>
<dbReference type="InterPro" id="IPR015424">
    <property type="entry name" value="PyrdxlP-dep_Trfase"/>
</dbReference>
<comment type="catalytic activity">
    <reaction evidence="7">
        <text>N(2)-acetyl-L-ornithine + 2-oxoglutarate = N-acetyl-L-glutamate 5-semialdehyde + L-glutamate</text>
        <dbReference type="Rhea" id="RHEA:18049"/>
        <dbReference type="ChEBI" id="CHEBI:16810"/>
        <dbReference type="ChEBI" id="CHEBI:29123"/>
        <dbReference type="ChEBI" id="CHEBI:29985"/>
        <dbReference type="ChEBI" id="CHEBI:57805"/>
        <dbReference type="EC" id="2.6.1.11"/>
    </reaction>
</comment>
<feature type="binding site" evidence="7">
    <location>
        <position position="278"/>
    </location>
    <ligand>
        <name>N(2)-acetyl-L-ornithine</name>
        <dbReference type="ChEBI" id="CHEBI:57805"/>
    </ligand>
</feature>
<dbReference type="InterPro" id="IPR049704">
    <property type="entry name" value="Aminotrans_3_PPA_site"/>
</dbReference>
<organism evidence="8 9">
    <name type="scientific">Caldimicrobium thiodismutans</name>
    <dbReference type="NCBI Taxonomy" id="1653476"/>
    <lineage>
        <taxon>Bacteria</taxon>
        <taxon>Pseudomonadati</taxon>
        <taxon>Thermodesulfobacteriota</taxon>
        <taxon>Thermodesulfobacteria</taxon>
        <taxon>Thermodesulfobacteriales</taxon>
        <taxon>Thermodesulfobacteriaceae</taxon>
        <taxon>Caldimicrobium</taxon>
    </lineage>
</organism>
<evidence type="ECO:0000313" key="8">
    <source>
        <dbReference type="EMBL" id="PMP62870.1"/>
    </source>
</evidence>
<comment type="cofactor">
    <cofactor evidence="7">
        <name>pyridoxal 5'-phosphate</name>
        <dbReference type="ChEBI" id="CHEBI:597326"/>
    </cofactor>
    <text evidence="7">Binds 1 pyridoxal phosphate per subunit.</text>
</comment>
<dbReference type="GO" id="GO:0042802">
    <property type="term" value="F:identical protein binding"/>
    <property type="evidence" value="ECO:0007669"/>
    <property type="project" value="TreeGrafter"/>
</dbReference>
<dbReference type="Pfam" id="PF00202">
    <property type="entry name" value="Aminotran_3"/>
    <property type="match status" value="1"/>
</dbReference>
<dbReference type="PIRSF" id="PIRSF000521">
    <property type="entry name" value="Transaminase_4ab_Lys_Orn"/>
    <property type="match status" value="1"/>
</dbReference>
<dbReference type="InterPro" id="IPR015422">
    <property type="entry name" value="PyrdxlP-dep_Trfase_small"/>
</dbReference>
<comment type="caution">
    <text evidence="8">The sequence shown here is derived from an EMBL/GenBank/DDBJ whole genome shotgun (WGS) entry which is preliminary data.</text>
</comment>
<comment type="similarity">
    <text evidence="7">Belongs to the class-III pyridoxal-phosphate-dependent aminotransferase family. ArgD subfamily.</text>
</comment>
<dbReference type="InterPro" id="IPR004636">
    <property type="entry name" value="AcOrn/SuccOrn_fam"/>
</dbReference>
<keyword evidence="7" id="KW-0963">Cytoplasm</keyword>
<dbReference type="InterPro" id="IPR015421">
    <property type="entry name" value="PyrdxlP-dep_Trfase_major"/>
</dbReference>
<comment type="pathway">
    <text evidence="7">Amino-acid biosynthesis; L-arginine biosynthesis; N(2)-acetyl-L-ornithine from L-glutamate: step 4/4.</text>
</comment>
<dbReference type="GO" id="GO:0006526">
    <property type="term" value="P:L-arginine biosynthetic process"/>
    <property type="evidence" value="ECO:0007669"/>
    <property type="project" value="UniProtKB-UniRule"/>
</dbReference>
<keyword evidence="7" id="KW-0055">Arginine biosynthesis</keyword>
<keyword evidence="4 7" id="KW-0663">Pyridoxal phosphate</keyword>
<evidence type="ECO:0000256" key="1">
    <source>
        <dbReference type="ARBA" id="ARBA00022576"/>
    </source>
</evidence>
<keyword evidence="2 7" id="KW-0028">Amino-acid biosynthesis</keyword>
<name>A0A2N7PJN2_9BACT</name>
<dbReference type="GO" id="GO:0030170">
    <property type="term" value="F:pyridoxal phosphate binding"/>
    <property type="evidence" value="ECO:0007669"/>
    <property type="project" value="InterPro"/>
</dbReference>
<accession>A0A2N7PJN2</accession>
<sequence>MGYIVEMGELFLASNYKRERLAFVKGLGTRLFTEDGEEYLDFTAGIAVCNLGHCHPALIKVLKDQAEKLWHTSNLYYTEPQARLAKRLVELTFGERVFFANSGAEAVEAALKLARRYAFETFGEKKYKFIALENSFHGRTYGALSVTGQPHYWEGFKPLLEGVIFVAPNDEASLERAFNEEVCALILEPIQGEGGVYPLKREFLEKAKELCEKFKALLIFDEIQTGIGRTGRLFAYEHFGIEPDILCTSKALANGLPLSAIIAKNEIMQVLKPGTHASTFGGNPIASAVALKVLELVSEKTFLEEVSLKGRILKEKIEKLDPDKKFIKEVRGEGLLIGIEFQQEAKYVYERLLKHKILVTQPKPKIIRLTPPLIVSYREIDYFCNILSKILE</sequence>
<dbReference type="NCBIfam" id="TIGR00707">
    <property type="entry name" value="argD"/>
    <property type="match status" value="1"/>
</dbReference>
<comment type="subunit">
    <text evidence="7">Homodimer.</text>
</comment>
<evidence type="ECO:0000256" key="2">
    <source>
        <dbReference type="ARBA" id="ARBA00022605"/>
    </source>
</evidence>
<dbReference type="GO" id="GO:0031299">
    <property type="term" value="F:taurine-pyruvate aminotransferase activity"/>
    <property type="evidence" value="ECO:0007669"/>
    <property type="project" value="UniProtKB-EC"/>
</dbReference>
<dbReference type="InterPro" id="IPR050103">
    <property type="entry name" value="Class-III_PLP-dep_AT"/>
</dbReference>
<dbReference type="Proteomes" id="UP000235731">
    <property type="component" value="Unassembled WGS sequence"/>
</dbReference>
<feature type="binding site" evidence="7">
    <location>
        <position position="279"/>
    </location>
    <ligand>
        <name>pyridoxal 5'-phosphate</name>
        <dbReference type="ChEBI" id="CHEBI:597326"/>
    </ligand>
</feature>
<dbReference type="CDD" id="cd00610">
    <property type="entry name" value="OAT_like"/>
    <property type="match status" value="1"/>
</dbReference>
<dbReference type="Gene3D" id="3.40.640.10">
    <property type="entry name" value="Type I PLP-dependent aspartate aminotransferase-like (Major domain)"/>
    <property type="match status" value="1"/>
</dbReference>
<dbReference type="GO" id="GO:0005737">
    <property type="term" value="C:cytoplasm"/>
    <property type="evidence" value="ECO:0007669"/>
    <property type="project" value="UniProtKB-SubCell"/>
</dbReference>
<feature type="binding site" evidence="7">
    <location>
        <position position="136"/>
    </location>
    <ligand>
        <name>pyridoxal 5'-phosphate</name>
        <dbReference type="ChEBI" id="CHEBI:597326"/>
    </ligand>
</feature>
<dbReference type="EMBL" id="PNIE01000052">
    <property type="protein sequence ID" value="PMP62870.1"/>
    <property type="molecule type" value="Genomic_DNA"/>
</dbReference>
<evidence type="ECO:0000313" key="9">
    <source>
        <dbReference type="Proteomes" id="UP000235731"/>
    </source>
</evidence>
<keyword evidence="5" id="KW-0670">Pyruvate</keyword>
<dbReference type="EC" id="2.6.1.11" evidence="7"/>
<dbReference type="PANTHER" id="PTHR11986">
    <property type="entry name" value="AMINOTRANSFERASE CLASS III"/>
    <property type="match status" value="1"/>
</dbReference>
<comment type="catalytic activity">
    <reaction evidence="6">
        <text>taurine + pyruvate = sulfoacetaldehyde + L-alanine</text>
        <dbReference type="Rhea" id="RHEA:10420"/>
        <dbReference type="ChEBI" id="CHEBI:15361"/>
        <dbReference type="ChEBI" id="CHEBI:57972"/>
        <dbReference type="ChEBI" id="CHEBI:58246"/>
        <dbReference type="ChEBI" id="CHEBI:507393"/>
        <dbReference type="EC" id="2.6.1.77"/>
    </reaction>
    <physiologicalReaction direction="left-to-right" evidence="6">
        <dbReference type="Rhea" id="RHEA:10421"/>
    </physiologicalReaction>
</comment>
<comment type="subcellular location">
    <subcellularLocation>
        <location evidence="7">Cytoplasm</location>
    </subcellularLocation>
</comment>
<dbReference type="HAMAP" id="MF_01107">
    <property type="entry name" value="ArgD_aminotrans_3"/>
    <property type="match status" value="1"/>
</dbReference>
<evidence type="ECO:0000256" key="4">
    <source>
        <dbReference type="ARBA" id="ARBA00022898"/>
    </source>
</evidence>
<dbReference type="UniPathway" id="UPA00068">
    <property type="reaction ID" value="UER00109"/>
</dbReference>
<evidence type="ECO:0000256" key="3">
    <source>
        <dbReference type="ARBA" id="ARBA00022679"/>
    </source>
</evidence>
<dbReference type="PROSITE" id="PS00600">
    <property type="entry name" value="AA_TRANSFER_CLASS_3"/>
    <property type="match status" value="1"/>
</dbReference>
<gene>
    <name evidence="7" type="primary">argD</name>
    <name evidence="8" type="ORF">C0197_03735</name>
</gene>
<evidence type="ECO:0000256" key="6">
    <source>
        <dbReference type="ARBA" id="ARBA00052998"/>
    </source>
</evidence>
<feature type="binding site" evidence="7">
    <location>
        <position position="139"/>
    </location>
    <ligand>
        <name>N(2)-acetyl-L-ornithine</name>
        <dbReference type="ChEBI" id="CHEBI:57805"/>
    </ligand>
</feature>
<evidence type="ECO:0000256" key="7">
    <source>
        <dbReference type="HAMAP-Rule" id="MF_01107"/>
    </source>
</evidence>
<keyword evidence="1 7" id="KW-0032">Aminotransferase</keyword>
<dbReference type="GO" id="GO:0003992">
    <property type="term" value="F:N2-acetyl-L-ornithine:2-oxoglutarate 5-aminotransferase activity"/>
    <property type="evidence" value="ECO:0007669"/>
    <property type="project" value="UniProtKB-UniRule"/>
</dbReference>
<keyword evidence="3 7" id="KW-0808">Transferase</keyword>